<dbReference type="InterPro" id="IPR014710">
    <property type="entry name" value="RmlC-like_jellyroll"/>
</dbReference>
<reference evidence="3 4" key="1">
    <citation type="submission" date="2018-04" db="EMBL/GenBank/DDBJ databases">
        <title>Genomic Encyclopedia of Archaeal and Bacterial Type Strains, Phase II (KMG-II): from individual species to whole genera.</title>
        <authorList>
            <person name="Goeker M."/>
        </authorList>
    </citation>
    <scope>NUCLEOTIDE SEQUENCE [LARGE SCALE GENOMIC DNA]</scope>
    <source>
        <strain evidence="3 4">DSM 29955</strain>
    </source>
</reference>
<feature type="domain" description="Cyclic nucleotide-binding" evidence="2">
    <location>
        <begin position="112"/>
        <end position="195"/>
    </location>
</feature>
<dbReference type="SMART" id="SM00100">
    <property type="entry name" value="cNMP"/>
    <property type="match status" value="1"/>
</dbReference>
<keyword evidence="1" id="KW-0812">Transmembrane</keyword>
<dbReference type="EMBL" id="QBUD01000041">
    <property type="protein sequence ID" value="PUB08286.1"/>
    <property type="molecule type" value="Genomic_DNA"/>
</dbReference>
<evidence type="ECO:0000256" key="1">
    <source>
        <dbReference type="SAM" id="Phobius"/>
    </source>
</evidence>
<dbReference type="PROSITE" id="PS00889">
    <property type="entry name" value="CNMP_BINDING_2"/>
    <property type="match status" value="1"/>
</dbReference>
<dbReference type="Pfam" id="PF00027">
    <property type="entry name" value="cNMP_binding"/>
    <property type="match status" value="1"/>
</dbReference>
<feature type="transmembrane region" description="Helical" evidence="1">
    <location>
        <begin position="30"/>
        <end position="49"/>
    </location>
</feature>
<keyword evidence="1" id="KW-1133">Transmembrane helix</keyword>
<proteinExistence type="predicted"/>
<organism evidence="3 4">
    <name type="scientific">Yoonia sediminilitoris</name>
    <dbReference type="NCBI Taxonomy" id="1286148"/>
    <lineage>
        <taxon>Bacteria</taxon>
        <taxon>Pseudomonadati</taxon>
        <taxon>Pseudomonadota</taxon>
        <taxon>Alphaproteobacteria</taxon>
        <taxon>Rhodobacterales</taxon>
        <taxon>Paracoccaceae</taxon>
        <taxon>Yoonia</taxon>
    </lineage>
</organism>
<evidence type="ECO:0000259" key="2">
    <source>
        <dbReference type="PROSITE" id="PS50042"/>
    </source>
</evidence>
<dbReference type="GO" id="GO:0005829">
    <property type="term" value="C:cytosol"/>
    <property type="evidence" value="ECO:0007669"/>
    <property type="project" value="TreeGrafter"/>
</dbReference>
<dbReference type="Gene3D" id="2.60.120.10">
    <property type="entry name" value="Jelly Rolls"/>
    <property type="match status" value="1"/>
</dbReference>
<protein>
    <submittedName>
        <fullName evidence="3">Cyclic nucleotide-binding domain-containing protein</fullName>
    </submittedName>
</protein>
<keyword evidence="1" id="KW-0472">Membrane</keyword>
<name>A0A2T6K108_9RHOB</name>
<gene>
    <name evidence="3" type="ORF">C8N45_1412</name>
</gene>
<dbReference type="GO" id="GO:0003700">
    <property type="term" value="F:DNA-binding transcription factor activity"/>
    <property type="evidence" value="ECO:0007669"/>
    <property type="project" value="TreeGrafter"/>
</dbReference>
<dbReference type="PANTHER" id="PTHR24567:SF68">
    <property type="entry name" value="DNA-BINDING TRANSCRIPTIONAL DUAL REGULATOR CRP"/>
    <property type="match status" value="1"/>
</dbReference>
<dbReference type="SUPFAM" id="SSF51206">
    <property type="entry name" value="cAMP-binding domain-like"/>
    <property type="match status" value="1"/>
</dbReference>
<dbReference type="OrthoDB" id="9786503at2"/>
<evidence type="ECO:0000313" key="4">
    <source>
        <dbReference type="Proteomes" id="UP000244523"/>
    </source>
</evidence>
<accession>A0A2T6K108</accession>
<dbReference type="AlphaFoldDB" id="A0A2T6K108"/>
<dbReference type="Proteomes" id="UP000244523">
    <property type="component" value="Unassembled WGS sequence"/>
</dbReference>
<comment type="caution">
    <text evidence="3">The sequence shown here is derived from an EMBL/GenBank/DDBJ whole genome shotgun (WGS) entry which is preliminary data.</text>
</comment>
<dbReference type="PANTHER" id="PTHR24567">
    <property type="entry name" value="CRP FAMILY TRANSCRIPTIONAL REGULATORY PROTEIN"/>
    <property type="match status" value="1"/>
</dbReference>
<dbReference type="InterPro" id="IPR018488">
    <property type="entry name" value="cNMP-bd_CS"/>
</dbReference>
<dbReference type="InterPro" id="IPR050397">
    <property type="entry name" value="Env_Response_Regulators"/>
</dbReference>
<dbReference type="CDD" id="cd00038">
    <property type="entry name" value="CAP_ED"/>
    <property type="match status" value="1"/>
</dbReference>
<sequence>MFTYGNGAILRRKVTEVIDIFAFHPPWPELIGYLACGLVFLTFCMKGMLQLRVIAVVSNIAFLIYGAVAELVPIFVLHATLLPLNMYRTVQKLKEIKSIKTAIEGRAEIDVLIPFMTRKRLPKDTVLFRKGDVADAIYFLANGKLLIPELEIYIPPGTLVGEMGIFRPNKDRTASVLCKTDCELYEISQDNVEKLCLDNPQFGLFLTKLIASRLIAETPSQPDLHLQTTSI</sequence>
<dbReference type="PROSITE" id="PS50042">
    <property type="entry name" value="CNMP_BINDING_3"/>
    <property type="match status" value="1"/>
</dbReference>
<evidence type="ECO:0000313" key="3">
    <source>
        <dbReference type="EMBL" id="PUB08286.1"/>
    </source>
</evidence>
<dbReference type="RefSeq" id="WP_108389358.1">
    <property type="nucleotide sequence ID" value="NZ_QBUD01000041.1"/>
</dbReference>
<dbReference type="InterPro" id="IPR018490">
    <property type="entry name" value="cNMP-bd_dom_sf"/>
</dbReference>
<keyword evidence="4" id="KW-1185">Reference proteome</keyword>
<dbReference type="InterPro" id="IPR000595">
    <property type="entry name" value="cNMP-bd_dom"/>
</dbReference>
<feature type="transmembrane region" description="Helical" evidence="1">
    <location>
        <begin position="61"/>
        <end position="84"/>
    </location>
</feature>